<dbReference type="SUPFAM" id="SSF52540">
    <property type="entry name" value="P-loop containing nucleoside triphosphate hydrolases"/>
    <property type="match status" value="2"/>
</dbReference>
<evidence type="ECO:0008006" key="21">
    <source>
        <dbReference type="Google" id="ProtNLM"/>
    </source>
</evidence>
<keyword evidence="9" id="KW-1278">Translocase</keyword>
<organism evidence="18 20">
    <name type="scientific">Rotaria socialis</name>
    <dbReference type="NCBI Taxonomy" id="392032"/>
    <lineage>
        <taxon>Eukaryota</taxon>
        <taxon>Metazoa</taxon>
        <taxon>Spiralia</taxon>
        <taxon>Gnathifera</taxon>
        <taxon>Rotifera</taxon>
        <taxon>Eurotatoria</taxon>
        <taxon>Bdelloidea</taxon>
        <taxon>Philodinida</taxon>
        <taxon>Philodinidae</taxon>
        <taxon>Rotaria</taxon>
    </lineage>
</organism>
<dbReference type="Gene3D" id="3.40.395.10">
    <property type="entry name" value="Adenoviral Proteinase, Chain A"/>
    <property type="match status" value="1"/>
</dbReference>
<evidence type="ECO:0000256" key="12">
    <source>
        <dbReference type="SAM" id="Coils"/>
    </source>
</evidence>
<dbReference type="Proteomes" id="UP000663869">
    <property type="component" value="Unassembled WGS sequence"/>
</dbReference>
<dbReference type="SUPFAM" id="SSF48452">
    <property type="entry name" value="TPR-like"/>
    <property type="match status" value="1"/>
</dbReference>
<dbReference type="PROSITE" id="PS51192">
    <property type="entry name" value="HELICASE_ATP_BIND_1"/>
    <property type="match status" value="1"/>
</dbReference>
<evidence type="ECO:0000256" key="2">
    <source>
        <dbReference type="ARBA" id="ARBA00022448"/>
    </source>
</evidence>
<evidence type="ECO:0000259" key="14">
    <source>
        <dbReference type="PROSITE" id="PS50600"/>
    </source>
</evidence>
<dbReference type="InterPro" id="IPR038765">
    <property type="entry name" value="Papain-like_cys_pep_sf"/>
</dbReference>
<evidence type="ECO:0000256" key="8">
    <source>
        <dbReference type="ARBA" id="ARBA00022927"/>
    </source>
</evidence>
<dbReference type="InterPro" id="IPR027417">
    <property type="entry name" value="P-loop_NTPase"/>
</dbReference>
<evidence type="ECO:0000256" key="13">
    <source>
        <dbReference type="SAM" id="MobiDB-lite"/>
    </source>
</evidence>
<keyword evidence="6" id="KW-0378">Hydrolase</keyword>
<feature type="domain" description="Ubiquitin-like protease family profile" evidence="14">
    <location>
        <begin position="32"/>
        <end position="246"/>
    </location>
</feature>
<feature type="region of interest" description="Disordered" evidence="13">
    <location>
        <begin position="1911"/>
        <end position="1930"/>
    </location>
</feature>
<evidence type="ECO:0000256" key="1">
    <source>
        <dbReference type="ARBA" id="ARBA00005234"/>
    </source>
</evidence>
<comment type="similarity">
    <text evidence="1">Belongs to the peptidase C48 family.</text>
</comment>
<feature type="coiled-coil region" evidence="12">
    <location>
        <begin position="1441"/>
        <end position="1501"/>
    </location>
</feature>
<dbReference type="PROSITE" id="PS51196">
    <property type="entry name" value="SECA_MOTOR_DEAD"/>
    <property type="match status" value="1"/>
</dbReference>
<dbReference type="InterPro" id="IPR000185">
    <property type="entry name" value="SecA"/>
</dbReference>
<keyword evidence="8" id="KW-0653">Protein transport</keyword>
<evidence type="ECO:0000256" key="5">
    <source>
        <dbReference type="ARBA" id="ARBA00022741"/>
    </source>
</evidence>
<dbReference type="SMART" id="SM00957">
    <property type="entry name" value="SecA_DEAD"/>
    <property type="match status" value="1"/>
</dbReference>
<dbReference type="SUPFAM" id="SSF54001">
    <property type="entry name" value="Cysteine proteinases"/>
    <property type="match status" value="1"/>
</dbReference>
<keyword evidence="7" id="KW-0067">ATP-binding</keyword>
<dbReference type="PROSITE" id="PS51194">
    <property type="entry name" value="HELICASE_CTER"/>
    <property type="match status" value="1"/>
</dbReference>
<dbReference type="Proteomes" id="UP000663862">
    <property type="component" value="Unassembled WGS sequence"/>
</dbReference>
<evidence type="ECO:0000256" key="10">
    <source>
        <dbReference type="ARBA" id="ARBA00023010"/>
    </source>
</evidence>
<dbReference type="GO" id="GO:0006886">
    <property type="term" value="P:intracellular protein transport"/>
    <property type="evidence" value="ECO:0007669"/>
    <property type="project" value="InterPro"/>
</dbReference>
<feature type="region of interest" description="Disordered" evidence="13">
    <location>
        <begin position="1872"/>
        <end position="1898"/>
    </location>
</feature>
<dbReference type="InterPro" id="IPR003653">
    <property type="entry name" value="Peptidase_C48_C"/>
</dbReference>
<protein>
    <recommendedName>
        <fullName evidence="21">Protein translocase subunit SecA</fullName>
    </recommendedName>
</protein>
<feature type="domain" description="SecA family profile" evidence="17">
    <location>
        <begin position="595"/>
        <end position="1227"/>
    </location>
</feature>
<dbReference type="GO" id="GO:0017038">
    <property type="term" value="P:protein import"/>
    <property type="evidence" value="ECO:0007669"/>
    <property type="project" value="InterPro"/>
</dbReference>
<feature type="domain" description="Helicase ATP-binding" evidence="15">
    <location>
        <begin position="688"/>
        <end position="844"/>
    </location>
</feature>
<evidence type="ECO:0000256" key="4">
    <source>
        <dbReference type="ARBA" id="ARBA00022670"/>
    </source>
</evidence>
<evidence type="ECO:0000259" key="15">
    <source>
        <dbReference type="PROSITE" id="PS51192"/>
    </source>
</evidence>
<keyword evidence="10" id="KW-0811">Translocation</keyword>
<evidence type="ECO:0000313" key="18">
    <source>
        <dbReference type="EMBL" id="CAF3429935.1"/>
    </source>
</evidence>
<dbReference type="GO" id="GO:0008234">
    <property type="term" value="F:cysteine-type peptidase activity"/>
    <property type="evidence" value="ECO:0007669"/>
    <property type="project" value="InterPro"/>
</dbReference>
<dbReference type="InterPro" id="IPR011130">
    <property type="entry name" value="SecA_preprotein_X-link_dom"/>
</dbReference>
<dbReference type="GO" id="GO:0006605">
    <property type="term" value="P:protein targeting"/>
    <property type="evidence" value="ECO:0007669"/>
    <property type="project" value="InterPro"/>
</dbReference>
<comment type="caution">
    <text evidence="18">The sequence shown here is derived from an EMBL/GenBank/DDBJ whole genome shotgun (WGS) entry which is preliminary data.</text>
</comment>
<dbReference type="GO" id="GO:0016020">
    <property type="term" value="C:membrane"/>
    <property type="evidence" value="ECO:0007669"/>
    <property type="project" value="InterPro"/>
</dbReference>
<dbReference type="Pfam" id="PF07517">
    <property type="entry name" value="SecA_DEAD"/>
    <property type="match status" value="1"/>
</dbReference>
<reference evidence="18" key="1">
    <citation type="submission" date="2021-02" db="EMBL/GenBank/DDBJ databases">
        <authorList>
            <person name="Nowell W R."/>
        </authorList>
    </citation>
    <scope>NUCLEOTIDE SEQUENCE</scope>
</reference>
<evidence type="ECO:0000256" key="3">
    <source>
        <dbReference type="ARBA" id="ARBA00022490"/>
    </source>
</evidence>
<keyword evidence="11" id="KW-0472">Membrane</keyword>
<dbReference type="Gene3D" id="3.40.50.300">
    <property type="entry name" value="P-loop containing nucleotide triphosphate hydrolases"/>
    <property type="match status" value="2"/>
</dbReference>
<dbReference type="InterPro" id="IPR011990">
    <property type="entry name" value="TPR-like_helical_dom_sf"/>
</dbReference>
<dbReference type="EMBL" id="CAJNYU010001371">
    <property type="protein sequence ID" value="CAF3429935.1"/>
    <property type="molecule type" value="Genomic_DNA"/>
</dbReference>
<keyword evidence="5" id="KW-0547">Nucleotide-binding</keyword>
<evidence type="ECO:0000256" key="11">
    <source>
        <dbReference type="ARBA" id="ARBA00023136"/>
    </source>
</evidence>
<dbReference type="Gene3D" id="3.90.1440.10">
    <property type="entry name" value="SecA, preprotein cross-linking domain"/>
    <property type="match status" value="1"/>
</dbReference>
<feature type="domain" description="Helicase C-terminal" evidence="16">
    <location>
        <begin position="1066"/>
        <end position="1231"/>
    </location>
</feature>
<dbReference type="Pfam" id="PF02902">
    <property type="entry name" value="Peptidase_C48"/>
    <property type="match status" value="1"/>
</dbReference>
<feature type="compositionally biased region" description="Polar residues" evidence="13">
    <location>
        <begin position="1911"/>
        <end position="1925"/>
    </location>
</feature>
<dbReference type="InterPro" id="IPR014001">
    <property type="entry name" value="Helicase_ATP-bd"/>
</dbReference>
<dbReference type="InterPro" id="IPR014018">
    <property type="entry name" value="SecA_motor_DEAD"/>
</dbReference>
<dbReference type="GO" id="GO:0005524">
    <property type="term" value="F:ATP binding"/>
    <property type="evidence" value="ECO:0007669"/>
    <property type="project" value="UniProtKB-KW"/>
</dbReference>
<keyword evidence="4" id="KW-0645">Protease</keyword>
<gene>
    <name evidence="18" type="ORF">FME351_LOCUS11721</name>
    <name evidence="19" type="ORF">TSG867_LOCUS25530</name>
</gene>
<accession>A0A818CK81</accession>
<dbReference type="SUPFAM" id="SSF81767">
    <property type="entry name" value="Pre-protein crosslinking domain of SecA"/>
    <property type="match status" value="1"/>
</dbReference>
<dbReference type="PRINTS" id="PR00906">
    <property type="entry name" value="SECA"/>
</dbReference>
<evidence type="ECO:0000256" key="6">
    <source>
        <dbReference type="ARBA" id="ARBA00022801"/>
    </source>
</evidence>
<evidence type="ECO:0000256" key="7">
    <source>
        <dbReference type="ARBA" id="ARBA00022840"/>
    </source>
</evidence>
<keyword evidence="3" id="KW-0963">Cytoplasm</keyword>
<proteinExistence type="inferred from homology"/>
<dbReference type="Pfam" id="PF21090">
    <property type="entry name" value="P-loop_SecA"/>
    <property type="match status" value="1"/>
</dbReference>
<sequence length="2351" mass="265131">MNYNKKTTSIDELIQFFIILANSGLTQESSQLFLANELVEKTTLRKLIVKLGEKIIGLLLSEKFPFYRNFLKSKKSYKSYNFILKATTNVRSRKNAYNQAHTTEWYTAEDIAQISSQWMKEFSVPDKAKQLRITQALGRQDNKSLATILNQVLTEYKQEQNRTFLIPLNIADNHWVTVALVHSQDKNILLYKDSLGEDNGIEERVEVEKIFEAAALTNFEFKFNRSCEQSDGYNCGVFALANMKIMAEQLTSLTNREDFIENFEHYKTFVSQEKVGHLRKEIFPKMYALSLCEPFKRRKIVDHHSPELRCLEELLQTNEIFVNNVERPTTTTQENYRLRLSIALSQEENLLKNDYEYLYVIEISGGNENGNVLDIDFTKASQLKTKLIQVLGIKGTYSEGTKFIKIPAGKLTAVTQKEKKLDPIQITIEKLSFCDKGIDELLGQLNVDVTEFNKEILRDNLGLLKGKCVPAAASDKNEIIDSKDCELVYELHQKLTKILTFAGWILESIIQLLSHANSKVKLEHLLNSLDPIYEYNLREYDQNMKGKNLFHILTTNSSKNWFTEIHNVAIFQTFKGSHVKDLIQLKGEIFSKELNKYHNPSFCQDEKLITDEYDNVNDFYESKKSQICPEFDVIQKWKTDHISQWAEKFKLNRNGASRVEIIAIIKRAVEITNKFPAREIQSLSLLILLNPKDKLGRLAQINTGEGKTTIVAMLAVFKALEGHQVDVVTSSPELAKPQSEEQRKFFQQFGLTCAHNGQDPEVDIKQRYQADIVYGAASAFQGDILRDEYSKLGTRQGRKCDVAIVDEVDSMLIDGKNHIVMLSTPMPAMDHLEPLLAAIWIQIGEIAKSIKEINGKWYFIEQENALDESGKIRSNIVEHARCITITKEEFIKNCTESHIRKIIRDEKNLLASDKENLEKYPEIKIPKHLRELIIQIQLKRWIDSAIHAKYKCKIEQDYIIKNGKIAPVDASNTGIVQQNMNWNDGLHQFLQIKHGAKITPESFTTNFISNVTYFKRYSPNIFGLTGTLGSSNARQLLNETYEVDSVIIPPFKQKQYKELTPIICDDEDDWYLNIVQSSMNKLNNARAVLIITKYIRQVEEINNRLIDAGYDKEKIKLYKTEEDSAKAIKQELKHGEIIIATNIAGRGTDIRAGDKIENNGGLHVCVTFLPPNERVEQQNVGRTSRTGNKGTAQFILLTKKSDDEFATLKKVRDKEEDSGLQSAKTKIDKVIIKDETFALFCQLLNDIDDGNSQLPQQDQRSDSKIKLRAVEERFGIWLKMEDATASTTDGEQTNKGDMKTNFKKFKDQILDNKRNNLLIQNPYFHVLIGNQLLGVKQRGENDKAIEEFTKAIELDPPFQANAFYNRGYARIAEYGNNIQHEHIDKAIDDFKEAKRIIEDNFEPMLNIIQQASTDSEALSEQVAHKMTLYAVQKNTIEMAIGQDISSQIKALEKEKQELKDATERRRKEIDEKLKELQEGERKSVEKQISALNNEKTEQQDVMIDKEKLIDDQITNLKENQQAKELGIIGLAKNSNRSIEIEHVEIEKSLPEDEDVNLYTEEIKEYKNNGFRGSFKIKEIKPIDWQAVISVAALGIAQLVGGAAIAVFSLGAGTSVGMGLMFEGVSDLINAVKDGIINRDFSWVSYGIQKAISLTVSLVCAGMGAIKDAAKTAVAGIKQVASVATKTVVTTVTKTGWKIAAKAMGTAIAKGVAKELVTQLVDYGVNKALMPSIEAEVMNLIEKPIQDALVNNSHVEKMLKLDGINRNNKYQMLIKNKAIELLNPQQQGGNNALATIAAGIVKGIASNKMPGLSTIMQIKEAVDALATLKDFVPEFLRKLNQAIKEIFEAEDIQQVLKEFDMKQQEHVTNIEKTTVSNQQQQQEERINENNFITTTSNYDGREEDDIDIYQSSEQEPQVELNKSSKSPDGLRQTLAASVSTNMCNIIKSKLITPVTRAGIDFGLKNLTAGLDKSIMEEIGIFQAERRVEFSQDGDKDHRIPDEHKQGMKDKAAVAKANSIINGVKTDDEAGLPHLGALSEAVERPIRILDENGDLIRVIGEDKGGIPIEAEYHKPTKENQSGHWTLPGGQDPLATGNNEGKNDCLFNVIGAQADKDAKTLRGNVATIMENNKESLANQAYDIKLLEKYKRDALTLGGCPVHTKGSGEKAIDDSASNIGYKGKKTGHAKEHTDANKPSSDFTRKVLTVFKKTDDMGMFFDSFMDTHVNQNSQNAPIYTSTNHPILSELTSNVEKLVVTCPAPTSALMDVYKSNNPTKSITDSTNRVAVDEPIKSVTFVLYSRKDQRGKYAPSDPVHVHTAYPSSNPVSDTKVTIYKIDKTTTTKCWDKNAHVLK</sequence>
<evidence type="ECO:0000313" key="20">
    <source>
        <dbReference type="Proteomes" id="UP000663869"/>
    </source>
</evidence>
<dbReference type="Gene3D" id="1.25.40.10">
    <property type="entry name" value="Tetratricopeptide repeat domain"/>
    <property type="match status" value="1"/>
</dbReference>
<dbReference type="InterPro" id="IPR001650">
    <property type="entry name" value="Helicase_C-like"/>
</dbReference>
<evidence type="ECO:0000259" key="16">
    <source>
        <dbReference type="PROSITE" id="PS51194"/>
    </source>
</evidence>
<dbReference type="InterPro" id="IPR036670">
    <property type="entry name" value="SecA_X-link_sf"/>
</dbReference>
<dbReference type="GO" id="GO:0006508">
    <property type="term" value="P:proteolysis"/>
    <property type="evidence" value="ECO:0007669"/>
    <property type="project" value="UniProtKB-KW"/>
</dbReference>
<evidence type="ECO:0000313" key="19">
    <source>
        <dbReference type="EMBL" id="CAF4564559.1"/>
    </source>
</evidence>
<keyword evidence="2" id="KW-0813">Transport</keyword>
<dbReference type="Pfam" id="PF01043">
    <property type="entry name" value="SecA_PP_bind"/>
    <property type="match status" value="1"/>
</dbReference>
<name>A0A818CK81_9BILA</name>
<evidence type="ECO:0000256" key="9">
    <source>
        <dbReference type="ARBA" id="ARBA00022967"/>
    </source>
</evidence>
<evidence type="ECO:0000259" key="17">
    <source>
        <dbReference type="PROSITE" id="PS51196"/>
    </source>
</evidence>
<keyword evidence="12" id="KW-0175">Coiled coil</keyword>
<dbReference type="EMBL" id="CAJOBQ010002514">
    <property type="protein sequence ID" value="CAF4564559.1"/>
    <property type="molecule type" value="Genomic_DNA"/>
</dbReference>
<dbReference type="PROSITE" id="PS50600">
    <property type="entry name" value="ULP_PROTEASE"/>
    <property type="match status" value="1"/>
</dbReference>
<dbReference type="InterPro" id="IPR011115">
    <property type="entry name" value="SecA_DEAD"/>
</dbReference>
<dbReference type="InterPro" id="IPR044722">
    <property type="entry name" value="SecA_SF2_C"/>
</dbReference>
<dbReference type="PANTHER" id="PTHR30612:SF0">
    <property type="entry name" value="CHLOROPLAST PROTEIN-TRANSPORTING ATPASE"/>
    <property type="match status" value="1"/>
</dbReference>
<dbReference type="PANTHER" id="PTHR30612">
    <property type="entry name" value="SECA INNER MEMBRANE COMPONENT OF SEC PROTEIN SECRETION SYSTEM"/>
    <property type="match status" value="1"/>
</dbReference>